<dbReference type="EMBL" id="CM029051">
    <property type="protein sequence ID" value="KAG2559979.1"/>
    <property type="molecule type" value="Genomic_DNA"/>
</dbReference>
<keyword evidence="4" id="KW-1185">Reference proteome</keyword>
<dbReference type="SUPFAM" id="SSF52047">
    <property type="entry name" value="RNI-like"/>
    <property type="match status" value="1"/>
</dbReference>
<dbReference type="PANTHER" id="PTHR32141">
    <property type="match status" value="1"/>
</dbReference>
<evidence type="ECO:0008006" key="5">
    <source>
        <dbReference type="Google" id="ProtNLM"/>
    </source>
</evidence>
<evidence type="ECO:0000313" key="3">
    <source>
        <dbReference type="EMBL" id="KAG2559979.1"/>
    </source>
</evidence>
<accession>A0A8T0PH70</accession>
<feature type="domain" description="FBD" evidence="1">
    <location>
        <begin position="209"/>
        <end position="253"/>
    </location>
</feature>
<dbReference type="InterPro" id="IPR055302">
    <property type="entry name" value="F-box_dom-containing"/>
</dbReference>
<dbReference type="AlphaFoldDB" id="A0A8T0PH70"/>
<dbReference type="PANTHER" id="PTHR32141:SF119">
    <property type="entry name" value="F-BOX DOMAIN-CONTAINING PROTEIN"/>
    <property type="match status" value="1"/>
</dbReference>
<protein>
    <recommendedName>
        <fullName evidence="5">FBD domain-containing protein</fullName>
    </recommendedName>
</protein>
<dbReference type="Proteomes" id="UP000823388">
    <property type="component" value="Chromosome 8K"/>
</dbReference>
<feature type="domain" description="F-box/LRR-repeat protein 15/At3g58940/PEG3-like LRR" evidence="2">
    <location>
        <begin position="2"/>
        <end position="190"/>
    </location>
</feature>
<dbReference type="Pfam" id="PF08387">
    <property type="entry name" value="FBD"/>
    <property type="match status" value="1"/>
</dbReference>
<comment type="caution">
    <text evidence="3">The sequence shown here is derived from an EMBL/GenBank/DDBJ whole genome shotgun (WGS) entry which is preliminary data.</text>
</comment>
<dbReference type="Pfam" id="PF24758">
    <property type="entry name" value="LRR_At5g56370"/>
    <property type="match status" value="1"/>
</dbReference>
<evidence type="ECO:0000259" key="1">
    <source>
        <dbReference type="Pfam" id="PF08387"/>
    </source>
</evidence>
<name>A0A8T0PH70_PANVG</name>
<organism evidence="3 4">
    <name type="scientific">Panicum virgatum</name>
    <name type="common">Blackwell switchgrass</name>
    <dbReference type="NCBI Taxonomy" id="38727"/>
    <lineage>
        <taxon>Eukaryota</taxon>
        <taxon>Viridiplantae</taxon>
        <taxon>Streptophyta</taxon>
        <taxon>Embryophyta</taxon>
        <taxon>Tracheophyta</taxon>
        <taxon>Spermatophyta</taxon>
        <taxon>Magnoliopsida</taxon>
        <taxon>Liliopsida</taxon>
        <taxon>Poales</taxon>
        <taxon>Poaceae</taxon>
        <taxon>PACMAD clade</taxon>
        <taxon>Panicoideae</taxon>
        <taxon>Panicodae</taxon>
        <taxon>Paniceae</taxon>
        <taxon>Panicinae</taxon>
        <taxon>Panicum</taxon>
        <taxon>Panicum sect. Hiantes</taxon>
    </lineage>
</organism>
<evidence type="ECO:0000259" key="2">
    <source>
        <dbReference type="Pfam" id="PF24758"/>
    </source>
</evidence>
<dbReference type="InterPro" id="IPR006566">
    <property type="entry name" value="FBD"/>
</dbReference>
<evidence type="ECO:0000313" key="4">
    <source>
        <dbReference type="Proteomes" id="UP000823388"/>
    </source>
</evidence>
<gene>
    <name evidence="3" type="ORF">PVAP13_8KG033100</name>
</gene>
<reference evidence="3" key="1">
    <citation type="submission" date="2020-05" db="EMBL/GenBank/DDBJ databases">
        <title>WGS assembly of Panicum virgatum.</title>
        <authorList>
            <person name="Lovell J.T."/>
            <person name="Jenkins J."/>
            <person name="Shu S."/>
            <person name="Juenger T.E."/>
            <person name="Schmutz J."/>
        </authorList>
    </citation>
    <scope>NUCLEOTIDE SEQUENCE</scope>
    <source>
        <strain evidence="3">AP13</strain>
    </source>
</reference>
<sequence>MTALTRLYLSFWRFPDTAALPRHADFPCLRELGLCSTVIDSGELEFVLARSPVLEILNIEGHMLPELRLRIISQSLRCVQIHGSMVDSITIVDARRLERLLLGFRTNQDSCCKIKITHAPALSLFGEIELGKDELQVGNTIIKAGTMVNPSGMLLAVTILDLHVRFGVRNDCKMLPTILRCFPNMETLHIHSKKTTESTGRLSIKFWKESGAIKCVTSSISMLQVHDFRGDRIELAFLKFFIESAQMLKVLVIVYANGCFSSRDEANSKVKALFAGRRATQSCKVMVCESRYSEGGSHWHFEEGSDFSFDDPFGSIGCSSFGLSQWSV</sequence>
<proteinExistence type="predicted"/>
<dbReference type="InterPro" id="IPR055411">
    <property type="entry name" value="LRR_FXL15/At3g58940/PEG3-like"/>
</dbReference>